<dbReference type="GeneID" id="7841122"/>
<keyword evidence="2" id="KW-1185">Reference proteome</keyword>
<organism evidence="1 2">
    <name type="scientific">Tetrahymena thermophila (strain SB210)</name>
    <dbReference type="NCBI Taxonomy" id="312017"/>
    <lineage>
        <taxon>Eukaryota</taxon>
        <taxon>Sar</taxon>
        <taxon>Alveolata</taxon>
        <taxon>Ciliophora</taxon>
        <taxon>Intramacronucleata</taxon>
        <taxon>Oligohymenophorea</taxon>
        <taxon>Hymenostomatida</taxon>
        <taxon>Tetrahymenina</taxon>
        <taxon>Tetrahymenidae</taxon>
        <taxon>Tetrahymena</taxon>
    </lineage>
</organism>
<dbReference type="eggNOG" id="KOG3525">
    <property type="taxonomic scope" value="Eukaryota"/>
</dbReference>
<feature type="non-terminal residue" evidence="1">
    <location>
        <position position="713"/>
    </location>
</feature>
<dbReference type="InterPro" id="IPR009030">
    <property type="entry name" value="Growth_fac_rcpt_cys_sf"/>
</dbReference>
<dbReference type="CDD" id="cd00064">
    <property type="entry name" value="FU"/>
    <property type="match status" value="4"/>
</dbReference>
<dbReference type="EMBL" id="GG662579">
    <property type="protein sequence ID" value="EAR81893.2"/>
    <property type="molecule type" value="Genomic_DNA"/>
</dbReference>
<dbReference type="Proteomes" id="UP000009168">
    <property type="component" value="Unassembled WGS sequence"/>
</dbReference>
<dbReference type="HOGENOM" id="CLU_420660_0_0_1"/>
<dbReference type="AlphaFoldDB" id="Q229C3"/>
<dbReference type="OrthoDB" id="19138at2759"/>
<dbReference type="InterPro" id="IPR006212">
    <property type="entry name" value="Furin_repeat"/>
</dbReference>
<dbReference type="SUPFAM" id="SSF57184">
    <property type="entry name" value="Growth factor receptor domain"/>
    <property type="match status" value="2"/>
</dbReference>
<gene>
    <name evidence="1" type="ORF">TTHERM_01436770</name>
</gene>
<dbReference type="InParanoid" id="Q229C3"/>
<sequence length="713" mass="80726">MQKEFIQFNKQIVLKYIYADSYNPCQPGQGNYMGLNPKFTYCILNYVEPAQQSDIDSMKKYFSDMNCLNQNVFPYNNLQYLSGNSCTTNNDITIKYTPSNQNTIIYGFYIYFIISVNMTSNQNLQSIIEINKVPYQSASGYYYAGYDQNYSFNVNGLLKQQQNVDSLTFKITPFNKNIEKQYQIYIQQIILYVQLCYINCQQCDENSVCLQCFSGYYYQQNTNQCLPCDSNQFVNQFNQCQSCDPACKTCNGPNPNNCLSCNIGLYYNQATKTCIICDPTCNTCDGPNPTNCLSCSPGFYYNQATKTCICDPTCKTCDGPNPTNCLSCSPGLYYNQTTKSCICDATCKTCDGLSQNNCLSCSSGLYYQQATSQCVKSCNKNQFPNELLQQCQACDNTCASCDGNNSNNCLSCYPNSFLYNKNCVNICPNGFQSNFTTLTCDPCQNYWSLQCNPCYANCKQCDQSQIQNEQCQTCYNETRQIDVSSNRCLCKNQNDQRNIFYQCSYENIAVIDAKLSSTSPQLSIDLGSPLMNIISNTPQSLCSQIFDEATLGILGLDSQCEINKNKILVNLSDSSTIMENNSINFLPNKLQFIDYTDTFINTFYRNITFQDSPGVPQLQFSYNHIENSCNSINITLYSIQNDAGRKFMSLNWTLNQIVGSISNEQQESIKEILLKASQNKNTSLIIDPKFLPPNINITIQFNYLLKINQTGTQ</sequence>
<dbReference type="PANTHER" id="PTHR15332">
    <property type="entry name" value="PROPROTEIN CONVERTASE SUBTILISIN_KEXIN TYPE 5-LIKE"/>
    <property type="match status" value="1"/>
</dbReference>
<dbReference type="PANTHER" id="PTHR15332:SF175">
    <property type="entry name" value="PROPROTEIN CONVERTASE SUBTILISIN_KEXIN TYPE 5-LIKE"/>
    <property type="match status" value="1"/>
</dbReference>
<accession>Q229C3</accession>
<dbReference type="SMART" id="SM00261">
    <property type="entry name" value="FU"/>
    <property type="match status" value="7"/>
</dbReference>
<dbReference type="Gene3D" id="2.10.220.10">
    <property type="entry name" value="Hormone Receptor, Insulin-like Growth Factor Receptor 1, Chain A, domain 2"/>
    <property type="match status" value="2"/>
</dbReference>
<dbReference type="RefSeq" id="XP_001029556.2">
    <property type="nucleotide sequence ID" value="XM_001029556.2"/>
</dbReference>
<reference evidence="2" key="1">
    <citation type="journal article" date="2006" name="PLoS Biol.">
        <title>Macronuclear genome sequence of the ciliate Tetrahymena thermophila, a model eukaryote.</title>
        <authorList>
            <person name="Eisen J.A."/>
            <person name="Coyne R.S."/>
            <person name="Wu M."/>
            <person name="Wu D."/>
            <person name="Thiagarajan M."/>
            <person name="Wortman J.R."/>
            <person name="Badger J.H."/>
            <person name="Ren Q."/>
            <person name="Amedeo P."/>
            <person name="Jones K.M."/>
            <person name="Tallon L.J."/>
            <person name="Delcher A.L."/>
            <person name="Salzberg S.L."/>
            <person name="Silva J.C."/>
            <person name="Haas B.J."/>
            <person name="Majoros W.H."/>
            <person name="Farzad M."/>
            <person name="Carlton J.M."/>
            <person name="Smith R.K. Jr."/>
            <person name="Garg J."/>
            <person name="Pearlman R.E."/>
            <person name="Karrer K.M."/>
            <person name="Sun L."/>
            <person name="Manning G."/>
            <person name="Elde N.C."/>
            <person name="Turkewitz A.P."/>
            <person name="Asai D.J."/>
            <person name="Wilkes D.E."/>
            <person name="Wang Y."/>
            <person name="Cai H."/>
            <person name="Collins K."/>
            <person name="Stewart B.A."/>
            <person name="Lee S.R."/>
            <person name="Wilamowska K."/>
            <person name="Weinberg Z."/>
            <person name="Ruzzo W.L."/>
            <person name="Wloga D."/>
            <person name="Gaertig J."/>
            <person name="Frankel J."/>
            <person name="Tsao C.-C."/>
            <person name="Gorovsky M.A."/>
            <person name="Keeling P.J."/>
            <person name="Waller R.F."/>
            <person name="Patron N.J."/>
            <person name="Cherry J.M."/>
            <person name="Stover N.A."/>
            <person name="Krieger C.J."/>
            <person name="del Toro C."/>
            <person name="Ryder H.F."/>
            <person name="Williamson S.C."/>
            <person name="Barbeau R.A."/>
            <person name="Hamilton E.P."/>
            <person name="Orias E."/>
        </authorList>
    </citation>
    <scope>NUCLEOTIDE SEQUENCE [LARGE SCALE GENOMIC DNA]</scope>
    <source>
        <strain evidence="2">SB210</strain>
    </source>
</reference>
<name>Q229C3_TETTS</name>
<proteinExistence type="predicted"/>
<evidence type="ECO:0000313" key="2">
    <source>
        <dbReference type="Proteomes" id="UP000009168"/>
    </source>
</evidence>
<protein>
    <submittedName>
        <fullName evidence="1">Surface protein with EGF domain and furin-like repeat protein, putative</fullName>
    </submittedName>
</protein>
<evidence type="ECO:0000313" key="1">
    <source>
        <dbReference type="EMBL" id="EAR81893.2"/>
    </source>
</evidence>
<dbReference type="KEGG" id="tet:TTHERM_01436770"/>